<dbReference type="InterPro" id="IPR016162">
    <property type="entry name" value="Ald_DH_N"/>
</dbReference>
<dbReference type="PROSITE" id="PS00687">
    <property type="entry name" value="ALDEHYDE_DEHYDR_GLU"/>
    <property type="match status" value="1"/>
</dbReference>
<evidence type="ECO:0000256" key="2">
    <source>
        <dbReference type="ARBA" id="ARBA00023002"/>
    </source>
</evidence>
<feature type="domain" description="Aldehyde dehydrogenase" evidence="6">
    <location>
        <begin position="106"/>
        <end position="578"/>
    </location>
</feature>
<evidence type="ECO:0000259" key="6">
    <source>
        <dbReference type="Pfam" id="PF00171"/>
    </source>
</evidence>
<reference evidence="7 8" key="1">
    <citation type="journal article" date="2006" name="Nature">
        <title>Insights from the genome of the biotrophic fungal plant pathogen Ustilago maydis.</title>
        <authorList>
            <person name="Kamper J."/>
            <person name="Kahmann R."/>
            <person name="Bolker M."/>
            <person name="Ma L.J."/>
            <person name="Brefort T."/>
            <person name="Saville B.J."/>
            <person name="Banuett F."/>
            <person name="Kronstad J.W."/>
            <person name="Gold S.E."/>
            <person name="Muller O."/>
            <person name="Perlin M.H."/>
            <person name="Wosten H.A."/>
            <person name="de Vries R."/>
            <person name="Ruiz-Herrera J."/>
            <person name="Reynaga-Pena C.G."/>
            <person name="Snetselaar K."/>
            <person name="McCann M."/>
            <person name="Perez-Martin J."/>
            <person name="Feldbrugge M."/>
            <person name="Basse C.W."/>
            <person name="Steinberg G."/>
            <person name="Ibeas J.I."/>
            <person name="Holloman W."/>
            <person name="Guzman P."/>
            <person name="Farman M."/>
            <person name="Stajich J.E."/>
            <person name="Sentandreu R."/>
            <person name="Gonzalez-Prieto J.M."/>
            <person name="Kennell J.C."/>
            <person name="Molina L."/>
            <person name="Schirawski J."/>
            <person name="Mendoza-Mendoza A."/>
            <person name="Greilinger D."/>
            <person name="Munch K."/>
            <person name="Rossel N."/>
            <person name="Scherer M."/>
            <person name="Vranes M."/>
            <person name="Ladendorf O."/>
            <person name="Vincon V."/>
            <person name="Fuchs U."/>
            <person name="Sandrock B."/>
            <person name="Meng S."/>
            <person name="Ho E.C."/>
            <person name="Cahill M.J."/>
            <person name="Boyce K.J."/>
            <person name="Klose J."/>
            <person name="Klosterman S.J."/>
            <person name="Deelstra H.J."/>
            <person name="Ortiz-Castellanos L."/>
            <person name="Li W."/>
            <person name="Sanchez-Alonso P."/>
            <person name="Schreier P.H."/>
            <person name="Hauser-Hahn I."/>
            <person name="Vaupel M."/>
            <person name="Koopmann E."/>
            <person name="Friedrich G."/>
            <person name="Voss H."/>
            <person name="Schluter T."/>
            <person name="Margolis J."/>
            <person name="Platt D."/>
            <person name="Swimmer C."/>
            <person name="Gnirke A."/>
            <person name="Chen F."/>
            <person name="Vysotskaia V."/>
            <person name="Mannhaupt G."/>
            <person name="Guldener U."/>
            <person name="Munsterkotter M."/>
            <person name="Haase D."/>
            <person name="Oesterheld M."/>
            <person name="Mewes H.W."/>
            <person name="Mauceli E.W."/>
            <person name="DeCaprio D."/>
            <person name="Wade C.M."/>
            <person name="Butler J."/>
            <person name="Young S."/>
            <person name="Jaffe D.B."/>
            <person name="Calvo S."/>
            <person name="Nusbaum C."/>
            <person name="Galagan J."/>
            <person name="Birren B.W."/>
        </authorList>
    </citation>
    <scope>NUCLEOTIDE SEQUENCE [LARGE SCALE GENOMIC DNA]</scope>
    <source>
        <strain evidence="8">DSM 14603 / FGSC 9021 / UM521</strain>
    </source>
</reference>
<dbReference type="Gene3D" id="3.40.309.10">
    <property type="entry name" value="Aldehyde Dehydrogenase, Chain A, domain 2"/>
    <property type="match status" value="1"/>
</dbReference>
<dbReference type="PANTHER" id="PTHR43860:SF2">
    <property type="entry name" value="BETAINE ALDEHYDE DEHYDROGENASE-RELATED"/>
    <property type="match status" value="1"/>
</dbReference>
<accession>A0A0D1DV24</accession>
<dbReference type="FunFam" id="3.40.309.10:FF:000012">
    <property type="entry name" value="Betaine aldehyde dehydrogenase"/>
    <property type="match status" value="1"/>
</dbReference>
<evidence type="ECO:0000256" key="1">
    <source>
        <dbReference type="ARBA" id="ARBA00009986"/>
    </source>
</evidence>
<protein>
    <submittedName>
        <fullName evidence="7">ALD4-aldehyde dehydrogenase, mitochondrial</fullName>
    </submittedName>
</protein>
<dbReference type="eggNOG" id="KOG2450">
    <property type="taxonomic scope" value="Eukaryota"/>
</dbReference>
<dbReference type="KEGG" id="uma:UMAG_05407"/>
<dbReference type="Gene3D" id="3.40.605.10">
    <property type="entry name" value="Aldehyde Dehydrogenase, Chain A, domain 1"/>
    <property type="match status" value="1"/>
</dbReference>
<evidence type="ECO:0000313" key="8">
    <source>
        <dbReference type="Proteomes" id="UP000000561"/>
    </source>
</evidence>
<dbReference type="OMA" id="KWTHAKA"/>
<organism evidence="7 8">
    <name type="scientific">Mycosarcoma maydis</name>
    <name type="common">Corn smut fungus</name>
    <name type="synonym">Ustilago maydis</name>
    <dbReference type="NCBI Taxonomy" id="5270"/>
    <lineage>
        <taxon>Eukaryota</taxon>
        <taxon>Fungi</taxon>
        <taxon>Dikarya</taxon>
        <taxon>Basidiomycota</taxon>
        <taxon>Ustilaginomycotina</taxon>
        <taxon>Ustilaginomycetes</taxon>
        <taxon>Ustilaginales</taxon>
        <taxon>Ustilaginaceae</taxon>
        <taxon>Mycosarcoma</taxon>
    </lineage>
</organism>
<dbReference type="InterPro" id="IPR029510">
    <property type="entry name" value="Ald_DH_CS_GLU"/>
</dbReference>
<dbReference type="InterPro" id="IPR016161">
    <property type="entry name" value="Ald_DH/histidinol_DH"/>
</dbReference>
<dbReference type="SUPFAM" id="SSF53720">
    <property type="entry name" value="ALDH-like"/>
    <property type="match status" value="1"/>
</dbReference>
<dbReference type="AlphaFoldDB" id="A0A0D1DV24"/>
<keyword evidence="2 5" id="KW-0560">Oxidoreductase</keyword>
<feature type="active site" evidence="4">
    <location>
        <position position="347"/>
    </location>
</feature>
<evidence type="ECO:0000256" key="5">
    <source>
        <dbReference type="RuleBase" id="RU003345"/>
    </source>
</evidence>
<dbReference type="InterPro" id="IPR016163">
    <property type="entry name" value="Ald_DH_C"/>
</dbReference>
<dbReference type="GO" id="GO:0016620">
    <property type="term" value="F:oxidoreductase activity, acting on the aldehyde or oxo group of donors, NAD or NADP as acceptor"/>
    <property type="evidence" value="ECO:0007669"/>
    <property type="project" value="InterPro"/>
</dbReference>
<dbReference type="InParanoid" id="A0A0D1DV24"/>
<dbReference type="RefSeq" id="XP_011392099.1">
    <property type="nucleotide sequence ID" value="XM_011393797.1"/>
</dbReference>
<gene>
    <name evidence="7" type="ORF">UMAG_05407</name>
</gene>
<evidence type="ECO:0000256" key="3">
    <source>
        <dbReference type="ARBA" id="ARBA00023027"/>
    </source>
</evidence>
<dbReference type="VEuPathDB" id="FungiDB:UMAG_05407"/>
<keyword evidence="3" id="KW-0520">NAD</keyword>
<dbReference type="OrthoDB" id="310895at2759"/>
<evidence type="ECO:0000313" key="7">
    <source>
        <dbReference type="EMBL" id="KIS66415.1"/>
    </source>
</evidence>
<dbReference type="FunFam" id="3.40.605.10:FF:000007">
    <property type="entry name" value="NAD/NADP-dependent betaine aldehyde dehydrogenase"/>
    <property type="match status" value="1"/>
</dbReference>
<dbReference type="PANTHER" id="PTHR43860">
    <property type="entry name" value="BETAINE ALDEHYDE DEHYDROGENASE"/>
    <property type="match status" value="1"/>
</dbReference>
<proteinExistence type="inferred from homology"/>
<name>A0A0D1DV24_MYCMD</name>
<evidence type="ECO:0000256" key="4">
    <source>
        <dbReference type="PROSITE-ProRule" id="PRU10007"/>
    </source>
</evidence>
<keyword evidence="8" id="KW-1185">Reference proteome</keyword>
<dbReference type="GeneID" id="23565314"/>
<sequence length="608" mass="65372">MSTTPIHSTRNLLRAFPSRILPLLTTTAETKAKTKTKAVTVVPPSLSLNLQRPRRFQPISPLAVPRRTATTSSKIDPAAIASQLSSMPSTSKTPASEPTLFIDGKWTHAKAGHTRPIINPFDGSTVAVIDEAGSEDALAAVDSAARFFRTSSWPHQTCTSRTALLSKVADLLQRDKEILAEIETKDTGKTLQESKVDVDDVTNVFRFYAQEAKKLDTPKKIVSDVIPDSVESTTSHVPVGVCVLIAPWNYPLLQICWKVAPALVTGNAVIIKPSEVTPLSTVHFVKLLVEAGAPMGSVQLLTAGGASVGPALTEHADVDLVSFTGGLDTGRRIIASCATTVKRCTVELGGKNPNIVFADCDLEWAIDTVTTAVFLHSGQVCSSGARLIVEESIADKLVAGVAERAKRIKMGNGLDAASETGPLVSAAHLSKVEAYVQLGLEEGAKLVCGGARPDAKSHPELANGFFFCPTIFDRCHREMRIVQEETFGPILTVERFKDGDEEHAIWLANDTKYGLAGGVQSGNQERARRVAKRLRHGTVWVNTYGSYTPAAEWGGFGMSGNGRELGSKGLDEYIETKHEWVETKPAPPGWFKGQAEVLQPANVVKAKL</sequence>
<dbReference type="EMBL" id="CM003158">
    <property type="protein sequence ID" value="KIS66415.1"/>
    <property type="molecule type" value="Genomic_DNA"/>
</dbReference>
<comment type="similarity">
    <text evidence="1 5">Belongs to the aldehyde dehydrogenase family.</text>
</comment>
<dbReference type="STRING" id="237631.A0A0D1DV24"/>
<dbReference type="InterPro" id="IPR015590">
    <property type="entry name" value="Aldehyde_DH_dom"/>
</dbReference>
<dbReference type="Pfam" id="PF00171">
    <property type="entry name" value="Aldedh"/>
    <property type="match status" value="1"/>
</dbReference>
<dbReference type="Proteomes" id="UP000000561">
    <property type="component" value="Chromosome 19"/>
</dbReference>